<evidence type="ECO:0000313" key="2">
    <source>
        <dbReference type="Proteomes" id="UP001159363"/>
    </source>
</evidence>
<sequence length="100" mass="11237">MQNETKAIVVILYDPTSTPDAVAQAGDEMSLTMCQAPPSERDLNNRLREILHQNKSQSCFTATDHRCSQATLFHSVFTDTTMASQRLFQSSTLGLGTRWW</sequence>
<keyword evidence="2" id="KW-1185">Reference proteome</keyword>
<dbReference type="Proteomes" id="UP001159363">
    <property type="component" value="Chromosome 13"/>
</dbReference>
<name>A0ABQ9GBB9_9NEOP</name>
<evidence type="ECO:0000313" key="1">
    <source>
        <dbReference type="EMBL" id="KAJ8868366.1"/>
    </source>
</evidence>
<proteinExistence type="predicted"/>
<comment type="caution">
    <text evidence="1">The sequence shown here is derived from an EMBL/GenBank/DDBJ whole genome shotgun (WGS) entry which is preliminary data.</text>
</comment>
<gene>
    <name evidence="1" type="ORF">PR048_029882</name>
</gene>
<accession>A0ABQ9GBB9</accession>
<organism evidence="1 2">
    <name type="scientific">Dryococelus australis</name>
    <dbReference type="NCBI Taxonomy" id="614101"/>
    <lineage>
        <taxon>Eukaryota</taxon>
        <taxon>Metazoa</taxon>
        <taxon>Ecdysozoa</taxon>
        <taxon>Arthropoda</taxon>
        <taxon>Hexapoda</taxon>
        <taxon>Insecta</taxon>
        <taxon>Pterygota</taxon>
        <taxon>Neoptera</taxon>
        <taxon>Polyneoptera</taxon>
        <taxon>Phasmatodea</taxon>
        <taxon>Verophasmatodea</taxon>
        <taxon>Anareolatae</taxon>
        <taxon>Phasmatidae</taxon>
        <taxon>Eurycanthinae</taxon>
        <taxon>Dryococelus</taxon>
    </lineage>
</organism>
<dbReference type="EMBL" id="JARBHB010000014">
    <property type="protein sequence ID" value="KAJ8868366.1"/>
    <property type="molecule type" value="Genomic_DNA"/>
</dbReference>
<protein>
    <submittedName>
        <fullName evidence="1">Uncharacterized protein</fullName>
    </submittedName>
</protein>
<reference evidence="1 2" key="1">
    <citation type="submission" date="2023-02" db="EMBL/GenBank/DDBJ databases">
        <title>LHISI_Scaffold_Assembly.</title>
        <authorList>
            <person name="Stuart O.P."/>
            <person name="Cleave R."/>
            <person name="Magrath M.J.L."/>
            <person name="Mikheyev A.S."/>
        </authorList>
    </citation>
    <scope>NUCLEOTIDE SEQUENCE [LARGE SCALE GENOMIC DNA]</scope>
    <source>
        <strain evidence="1">Daus_M_001</strain>
        <tissue evidence="1">Leg muscle</tissue>
    </source>
</reference>